<dbReference type="Pfam" id="PF17940">
    <property type="entry name" value="TetR_C_31"/>
    <property type="match status" value="1"/>
</dbReference>
<dbReference type="STRING" id="948102.BKG76_12040"/>
<accession>A0A1S1L8T1</accession>
<dbReference type="SUPFAM" id="SSF46689">
    <property type="entry name" value="Homeodomain-like"/>
    <property type="match status" value="1"/>
</dbReference>
<feature type="domain" description="Tetracyclin repressor-like C-terminal group 31" evidence="1">
    <location>
        <begin position="78"/>
        <end position="184"/>
    </location>
</feature>
<gene>
    <name evidence="2" type="ORF">BKG76_12040</name>
</gene>
<dbReference type="InterPro" id="IPR041583">
    <property type="entry name" value="TetR_C_31"/>
</dbReference>
<proteinExistence type="predicted"/>
<reference evidence="2 3" key="1">
    <citation type="submission" date="2016-10" db="EMBL/GenBank/DDBJ databases">
        <title>Evaluation of Human, Veterinary and Environmental Mycobacterium chelonae Isolates by Core Genome Phylogenomic Analysis, Targeted Gene Comparison, and Anti-microbial Susceptibility Patterns: A Tale of Mistaken Identities.</title>
        <authorList>
            <person name="Fogelson S.B."/>
            <person name="Camus A.C."/>
            <person name="Lorenz W."/>
            <person name="Vasireddy R."/>
            <person name="Vasireddy S."/>
            <person name="Smith T."/>
            <person name="Brown-Elliott B.A."/>
            <person name="Wallace R.J.Jr."/>
            <person name="Hasan N.A."/>
            <person name="Reischl U."/>
            <person name="Sanchez S."/>
        </authorList>
    </citation>
    <scope>NUCLEOTIDE SEQUENCE [LARGE SCALE GENOMIC DNA]</scope>
    <source>
        <strain evidence="2 3">1559</strain>
    </source>
</reference>
<dbReference type="AlphaFoldDB" id="A0A1S1L8T1"/>
<evidence type="ECO:0000313" key="2">
    <source>
        <dbReference type="EMBL" id="OHU21372.1"/>
    </source>
</evidence>
<evidence type="ECO:0000259" key="1">
    <source>
        <dbReference type="Pfam" id="PF17940"/>
    </source>
</evidence>
<evidence type="ECO:0000313" key="3">
    <source>
        <dbReference type="Proteomes" id="UP000179616"/>
    </source>
</evidence>
<dbReference type="RefSeq" id="WP_070937838.1">
    <property type="nucleotide sequence ID" value="NZ_MLIK01000019.1"/>
</dbReference>
<organism evidence="2 3">
    <name type="scientific">Mycobacteroides franklinii</name>
    <dbReference type="NCBI Taxonomy" id="948102"/>
    <lineage>
        <taxon>Bacteria</taxon>
        <taxon>Bacillati</taxon>
        <taxon>Actinomycetota</taxon>
        <taxon>Actinomycetes</taxon>
        <taxon>Mycobacteriales</taxon>
        <taxon>Mycobacteriaceae</taxon>
        <taxon>Mycobacteroides</taxon>
    </lineage>
</organism>
<name>A0A1S1L8T1_9MYCO</name>
<sequence length="199" mass="21208">MADHRRTQLADAGLAVLATTGARGLTHRAVDRSAELPEGSTSYYLRTRAALLQACAARLAERTAVVVNPLADAEALNASELAQLAVQAVRTWTADGGVLVLARHELLLASAHHPEMRNVLDAATAHIRELLERRVIALGISDAVERTADLIACLDGVALAYVVRGVMAEDALRCSVIRVVEGLLSYKNSCGVPRVETGR</sequence>
<dbReference type="InterPro" id="IPR009057">
    <property type="entry name" value="Homeodomain-like_sf"/>
</dbReference>
<dbReference type="GeneID" id="57167529"/>
<comment type="caution">
    <text evidence="2">The sequence shown here is derived from an EMBL/GenBank/DDBJ whole genome shotgun (WGS) entry which is preliminary data.</text>
</comment>
<dbReference type="Proteomes" id="UP000179616">
    <property type="component" value="Unassembled WGS sequence"/>
</dbReference>
<dbReference type="OrthoDB" id="7506349at2"/>
<protein>
    <submittedName>
        <fullName evidence="2">TetR family transcriptional regulator</fullName>
    </submittedName>
</protein>
<dbReference type="Gene3D" id="1.10.357.10">
    <property type="entry name" value="Tetracycline Repressor, domain 2"/>
    <property type="match status" value="1"/>
</dbReference>
<dbReference type="EMBL" id="MLIK01000019">
    <property type="protein sequence ID" value="OHU21372.1"/>
    <property type="molecule type" value="Genomic_DNA"/>
</dbReference>